<sequence length="131" mass="14255">MSNIRPLKIPHSYYVLKRQYVSDAGLHVRAAASALSDAVRGAELTVRTEARFLALVVCQTGLAQFGRKTGSSRKACRDRSLLGWKFEEAWGRDRELSLGSSAHCASLSRGVPGPRLSVAQASSHACTPRRC</sequence>
<organism evidence="1 2">
    <name type="scientific">Pleurodeles waltl</name>
    <name type="common">Iberian ribbed newt</name>
    <dbReference type="NCBI Taxonomy" id="8319"/>
    <lineage>
        <taxon>Eukaryota</taxon>
        <taxon>Metazoa</taxon>
        <taxon>Chordata</taxon>
        <taxon>Craniata</taxon>
        <taxon>Vertebrata</taxon>
        <taxon>Euteleostomi</taxon>
        <taxon>Amphibia</taxon>
        <taxon>Batrachia</taxon>
        <taxon>Caudata</taxon>
        <taxon>Salamandroidea</taxon>
        <taxon>Salamandridae</taxon>
        <taxon>Pleurodelinae</taxon>
        <taxon>Pleurodeles</taxon>
    </lineage>
</organism>
<keyword evidence="2" id="KW-1185">Reference proteome</keyword>
<accession>A0AAV7PVF5</accession>
<proteinExistence type="predicted"/>
<protein>
    <submittedName>
        <fullName evidence="1">Uncharacterized protein</fullName>
    </submittedName>
</protein>
<dbReference type="AlphaFoldDB" id="A0AAV7PVF5"/>
<dbReference type="Proteomes" id="UP001066276">
    <property type="component" value="Chromosome 7"/>
</dbReference>
<name>A0AAV7PVF5_PLEWA</name>
<dbReference type="EMBL" id="JANPWB010000011">
    <property type="protein sequence ID" value="KAJ1131939.1"/>
    <property type="molecule type" value="Genomic_DNA"/>
</dbReference>
<comment type="caution">
    <text evidence="1">The sequence shown here is derived from an EMBL/GenBank/DDBJ whole genome shotgun (WGS) entry which is preliminary data.</text>
</comment>
<evidence type="ECO:0000313" key="1">
    <source>
        <dbReference type="EMBL" id="KAJ1131939.1"/>
    </source>
</evidence>
<reference evidence="1" key="1">
    <citation type="journal article" date="2022" name="bioRxiv">
        <title>Sequencing and chromosome-scale assembly of the giantPleurodeles waltlgenome.</title>
        <authorList>
            <person name="Brown T."/>
            <person name="Elewa A."/>
            <person name="Iarovenko S."/>
            <person name="Subramanian E."/>
            <person name="Araus A.J."/>
            <person name="Petzold A."/>
            <person name="Susuki M."/>
            <person name="Suzuki K.-i.T."/>
            <person name="Hayashi T."/>
            <person name="Toyoda A."/>
            <person name="Oliveira C."/>
            <person name="Osipova E."/>
            <person name="Leigh N.D."/>
            <person name="Simon A."/>
            <person name="Yun M.H."/>
        </authorList>
    </citation>
    <scope>NUCLEOTIDE SEQUENCE</scope>
    <source>
        <strain evidence="1">20211129_DDA</strain>
        <tissue evidence="1">Liver</tissue>
    </source>
</reference>
<evidence type="ECO:0000313" key="2">
    <source>
        <dbReference type="Proteomes" id="UP001066276"/>
    </source>
</evidence>
<gene>
    <name evidence="1" type="ORF">NDU88_010269</name>
</gene>
<dbReference type="PROSITE" id="PS00369">
    <property type="entry name" value="PTS_HPR_HIS"/>
    <property type="match status" value="1"/>
</dbReference>
<dbReference type="InterPro" id="IPR001020">
    <property type="entry name" value="PTS_HPr_His_P_site"/>
</dbReference>